<organism evidence="2">
    <name type="scientific">uncultured Sphingosinicella sp</name>
    <dbReference type="NCBI Taxonomy" id="478748"/>
    <lineage>
        <taxon>Bacteria</taxon>
        <taxon>Pseudomonadati</taxon>
        <taxon>Pseudomonadota</taxon>
        <taxon>Alphaproteobacteria</taxon>
        <taxon>Sphingomonadales</taxon>
        <taxon>Sphingosinicellaceae</taxon>
        <taxon>Sphingosinicella</taxon>
        <taxon>environmental samples</taxon>
    </lineage>
</organism>
<feature type="compositionally biased region" description="Basic and acidic residues" evidence="1">
    <location>
        <begin position="30"/>
        <end position="40"/>
    </location>
</feature>
<sequence>GSKRRLEPYPCGPPGGADGTATDDEPPLAPRDRVEVADARARHHEPRSTHRHPCRGAGAEPWRPGGRGAPQQRNLFLSRSCTVRTAAQGRAAPASAGAGAAEAALHLVRRLLDGPGSLFARHELCRGEAALAWLDDRHPGHRRVSKRCRSGASGRLFAVRGAARFAGDADDAVVRGRGGASMAHSPRTAAISPLPGSQPARGAAAPRPFRHHPLPERPPLLFGRHDQGRVQAPGRGQRAGCLPDARGRGDGAGPYRRLRLRSRAARALRQEDRRSARAARQRRL</sequence>
<accession>A0A6J4TV25</accession>
<name>A0A6J4TV25_9SPHN</name>
<dbReference type="GO" id="GO:0032259">
    <property type="term" value="P:methylation"/>
    <property type="evidence" value="ECO:0007669"/>
    <property type="project" value="UniProtKB-KW"/>
</dbReference>
<dbReference type="AlphaFoldDB" id="A0A6J4TV25"/>
<feature type="non-terminal residue" evidence="2">
    <location>
        <position position="284"/>
    </location>
</feature>
<feature type="compositionally biased region" description="Basic residues" evidence="1">
    <location>
        <begin position="41"/>
        <end position="54"/>
    </location>
</feature>
<feature type="non-terminal residue" evidence="2">
    <location>
        <position position="1"/>
    </location>
</feature>
<gene>
    <name evidence="2" type="ORF">AVDCRST_MAG23-1196</name>
</gene>
<protein>
    <submittedName>
        <fullName evidence="2">Chemotaxis protein methyltransferase CheR</fullName>
        <ecNumber evidence="2">2.1.1.80</ecNumber>
    </submittedName>
</protein>
<dbReference type="EMBL" id="CADCWD010000046">
    <property type="protein sequence ID" value="CAA9532925.1"/>
    <property type="molecule type" value="Genomic_DNA"/>
</dbReference>
<evidence type="ECO:0000256" key="1">
    <source>
        <dbReference type="SAM" id="MobiDB-lite"/>
    </source>
</evidence>
<keyword evidence="2" id="KW-0489">Methyltransferase</keyword>
<proteinExistence type="predicted"/>
<reference evidence="2" key="1">
    <citation type="submission" date="2020-02" db="EMBL/GenBank/DDBJ databases">
        <authorList>
            <person name="Meier V. D."/>
        </authorList>
    </citation>
    <scope>NUCLEOTIDE SEQUENCE</scope>
    <source>
        <strain evidence="2">AVDCRST_MAG23</strain>
    </source>
</reference>
<dbReference type="EC" id="2.1.1.80" evidence="2"/>
<keyword evidence="2" id="KW-0808">Transferase</keyword>
<feature type="region of interest" description="Disordered" evidence="1">
    <location>
        <begin position="1"/>
        <end position="68"/>
    </location>
</feature>
<feature type="region of interest" description="Disordered" evidence="1">
    <location>
        <begin position="226"/>
        <end position="256"/>
    </location>
</feature>
<dbReference type="GO" id="GO:0008983">
    <property type="term" value="F:protein-glutamate O-methyltransferase activity"/>
    <property type="evidence" value="ECO:0007669"/>
    <property type="project" value="UniProtKB-EC"/>
</dbReference>
<feature type="region of interest" description="Disordered" evidence="1">
    <location>
        <begin position="177"/>
        <end position="211"/>
    </location>
</feature>
<evidence type="ECO:0000313" key="2">
    <source>
        <dbReference type="EMBL" id="CAA9532925.1"/>
    </source>
</evidence>